<dbReference type="InterPro" id="IPR003819">
    <property type="entry name" value="TauD/TfdA-like"/>
</dbReference>
<gene>
    <name evidence="8" type="ORF">IV203_002721</name>
    <name evidence="9" type="ORF">IV203_034635</name>
</gene>
<dbReference type="EMBL" id="JAGRRH010000013">
    <property type="protein sequence ID" value="KAG7359537.1"/>
    <property type="molecule type" value="Genomic_DNA"/>
</dbReference>
<dbReference type="PANTHER" id="PTHR10696">
    <property type="entry name" value="GAMMA-BUTYROBETAINE HYDROXYLASE-RELATED"/>
    <property type="match status" value="1"/>
</dbReference>
<dbReference type="EMBL" id="JAGRRH010000016">
    <property type="protein sequence ID" value="KAG7353366.1"/>
    <property type="molecule type" value="Genomic_DNA"/>
</dbReference>
<comment type="caution">
    <text evidence="9">The sequence shown here is derived from an EMBL/GenBank/DDBJ whole genome shotgun (WGS) entry which is preliminary data.</text>
</comment>
<evidence type="ECO:0000256" key="1">
    <source>
        <dbReference type="ARBA" id="ARBA00001954"/>
    </source>
</evidence>
<evidence type="ECO:0000313" key="10">
    <source>
        <dbReference type="Proteomes" id="UP000693970"/>
    </source>
</evidence>
<keyword evidence="5" id="KW-0408">Iron</keyword>
<dbReference type="OrthoDB" id="406634at2759"/>
<dbReference type="GO" id="GO:0045329">
    <property type="term" value="P:carnitine biosynthetic process"/>
    <property type="evidence" value="ECO:0007669"/>
    <property type="project" value="TreeGrafter"/>
</dbReference>
<dbReference type="AlphaFoldDB" id="A0A9K3LCE7"/>
<dbReference type="InterPro" id="IPR050411">
    <property type="entry name" value="AlphaKG_dependent_hydroxylases"/>
</dbReference>
<name>A0A9K3LCE7_9STRA</name>
<comment type="similarity">
    <text evidence="2">Belongs to the gamma-BBH/TMLD family.</text>
</comment>
<dbReference type="Pfam" id="PF02668">
    <property type="entry name" value="TauD"/>
    <property type="match status" value="1"/>
</dbReference>
<dbReference type="PANTHER" id="PTHR10696:SF25">
    <property type="entry name" value="OXIDOREDUCTASE AIM17-RELATED"/>
    <property type="match status" value="1"/>
</dbReference>
<comment type="cofactor">
    <cofactor evidence="1">
        <name>Fe(2+)</name>
        <dbReference type="ChEBI" id="CHEBI:29033"/>
    </cofactor>
</comment>
<dbReference type="Proteomes" id="UP000693970">
    <property type="component" value="Unassembled WGS sequence"/>
</dbReference>
<proteinExistence type="inferred from homology"/>
<keyword evidence="4 9" id="KW-0560">Oxidoreductase</keyword>
<evidence type="ECO:0000256" key="5">
    <source>
        <dbReference type="ARBA" id="ARBA00023004"/>
    </source>
</evidence>
<dbReference type="GO" id="GO:0046872">
    <property type="term" value="F:metal ion binding"/>
    <property type="evidence" value="ECO:0007669"/>
    <property type="project" value="UniProtKB-KW"/>
</dbReference>
<evidence type="ECO:0000256" key="4">
    <source>
        <dbReference type="ARBA" id="ARBA00022964"/>
    </source>
</evidence>
<evidence type="ECO:0000256" key="6">
    <source>
        <dbReference type="SAM" id="MobiDB-lite"/>
    </source>
</evidence>
<evidence type="ECO:0000313" key="9">
    <source>
        <dbReference type="EMBL" id="KAG7359537.1"/>
    </source>
</evidence>
<reference evidence="9" key="1">
    <citation type="journal article" date="2021" name="Sci. Rep.">
        <title>Diploid genomic architecture of Nitzschia inconspicua, an elite biomass production diatom.</title>
        <authorList>
            <person name="Oliver A."/>
            <person name="Podell S."/>
            <person name="Pinowska A."/>
            <person name="Traller J.C."/>
            <person name="Smith S.R."/>
            <person name="McClure R."/>
            <person name="Beliaev A."/>
            <person name="Bohutskyi P."/>
            <person name="Hill E.A."/>
            <person name="Rabines A."/>
            <person name="Zheng H."/>
            <person name="Allen L.Z."/>
            <person name="Kuo A."/>
            <person name="Grigoriev I.V."/>
            <person name="Allen A.E."/>
            <person name="Hazlebeck D."/>
            <person name="Allen E.E."/>
        </authorList>
    </citation>
    <scope>NUCLEOTIDE SEQUENCE</scope>
    <source>
        <strain evidence="9">Hildebrandi</strain>
    </source>
</reference>
<sequence>MLSKFGRLVAGSPSVTKLIGKEPRKCVAISLRSVISSTTDTSELSNICRRRHSSTTTRGSSSGNILSTTLSLLIQQDASSTVRSLSTQAMDDENDKYEDEFPTDDNRDTIHYSVQVSQNGQYLCITPTNQEANNNNITAWTFAAPLLWVNDPKSIHPSSGQRTRTLGQYDRRAAIRNGRIVVGFLEGDNSSRIHPPPLPGSFHPRGGIYKYQNHNYNSAGTATKRELLQIEWVSGEVSYFDLSWLANHANLGRMGWRMSLEEMDAVEQALRTQTAQKSKNWSTPVANSLTITTSDSTRVTKDIAIQYLDSTINDVTTSIPTLEYNDVMDHQDAVFHAMQGIYEYGAILVRNAPILIEDDHRSTFNDPLFQKEQESVVGKLGKTLSDGALSHGSLYGDIFHVQSKLDAENIAYTSVGLPPHQDLTYYESKPFLQLLHCVSNGSIVGGESVLIDVMAAAEELRHLAPDMFEVLCRTEATFLKERAGADMVSPKPHIRTDPSLGHVVEINWSPPFEGPLQVMPSHSMEDYVRAYQALEIMLNDRWNEEDEGIESLLPKELETELKEYARRYTWEYPLQRGDVLVFNNQRMLHGRREFTPVGNGQRHLIGCYTDAMDTTSRYRQLLRERGGTGGGGYGKRNPGSGCRWI</sequence>
<keyword evidence="3" id="KW-0479">Metal-binding</keyword>
<reference evidence="9" key="2">
    <citation type="submission" date="2021-04" db="EMBL/GenBank/DDBJ databases">
        <authorList>
            <person name="Podell S."/>
        </authorList>
    </citation>
    <scope>NUCLEOTIDE SEQUENCE</scope>
    <source>
        <strain evidence="9">Hildebrandi</strain>
    </source>
</reference>
<accession>A0A9K3LCE7</accession>
<dbReference type="GO" id="GO:0005739">
    <property type="term" value="C:mitochondrion"/>
    <property type="evidence" value="ECO:0007669"/>
    <property type="project" value="TreeGrafter"/>
</dbReference>
<evidence type="ECO:0000256" key="2">
    <source>
        <dbReference type="ARBA" id="ARBA00008654"/>
    </source>
</evidence>
<evidence type="ECO:0000259" key="7">
    <source>
        <dbReference type="Pfam" id="PF02668"/>
    </source>
</evidence>
<feature type="region of interest" description="Disordered" evidence="6">
    <location>
        <begin position="623"/>
        <end position="645"/>
    </location>
</feature>
<keyword evidence="4 9" id="KW-0223">Dioxygenase</keyword>
<organism evidence="9 10">
    <name type="scientific">Nitzschia inconspicua</name>
    <dbReference type="NCBI Taxonomy" id="303405"/>
    <lineage>
        <taxon>Eukaryota</taxon>
        <taxon>Sar</taxon>
        <taxon>Stramenopiles</taxon>
        <taxon>Ochrophyta</taxon>
        <taxon>Bacillariophyta</taxon>
        <taxon>Bacillariophyceae</taxon>
        <taxon>Bacillariophycidae</taxon>
        <taxon>Bacillariales</taxon>
        <taxon>Bacillariaceae</taxon>
        <taxon>Nitzschia</taxon>
    </lineage>
</organism>
<protein>
    <submittedName>
        <fullName evidence="9">Taurine catabolism dioxygenase TauD/TfdA family protein</fullName>
    </submittedName>
</protein>
<evidence type="ECO:0000256" key="3">
    <source>
        <dbReference type="ARBA" id="ARBA00022723"/>
    </source>
</evidence>
<dbReference type="GO" id="GO:0051213">
    <property type="term" value="F:dioxygenase activity"/>
    <property type="evidence" value="ECO:0007669"/>
    <property type="project" value="UniProtKB-KW"/>
</dbReference>
<evidence type="ECO:0000313" key="8">
    <source>
        <dbReference type="EMBL" id="KAG7353366.1"/>
    </source>
</evidence>
<feature type="compositionally biased region" description="Low complexity" evidence="6">
    <location>
        <begin position="635"/>
        <end position="645"/>
    </location>
</feature>
<feature type="domain" description="TauD/TfdA-like" evidence="7">
    <location>
        <begin position="321"/>
        <end position="608"/>
    </location>
</feature>
<keyword evidence="10" id="KW-1185">Reference proteome</keyword>